<accession>A0ABW0BKV6</accession>
<sequence length="311" mass="35767">MTIATEPSPPGPRFTRHESGDRREHSELSRTARRWVRRGSDATTELTGAARMRPDFLIVGAQRCGTTTMFKALVQHPQVLRPFLRKGIHYFDKRYDRGERWYRGHFPLLATERLASRRQGGLPVLTGESSPYYMFHPLAPQRIAGELPEVKLVVLLRDPVIRAYSAHSHERGRGFEDLEFADAVAAEPERIAGERERLMAEPGSDSLHWQHHAYLTRGQYVEQLRVLEQAVGRDRLCVVDSGRLFSDPRPVVDEVVAFLGLEPGAPIELEQHNARSRSPLPDDLRLRLERHFEPYDEQLASWWGRTPSWRE</sequence>
<dbReference type="Proteomes" id="UP001596087">
    <property type="component" value="Unassembled WGS sequence"/>
</dbReference>
<dbReference type="InterPro" id="IPR000863">
    <property type="entry name" value="Sulfotransferase_dom"/>
</dbReference>
<comment type="caution">
    <text evidence="5">The sequence shown here is derived from an EMBL/GenBank/DDBJ whole genome shotgun (WGS) entry which is preliminary data.</text>
</comment>
<dbReference type="Gene3D" id="3.40.50.300">
    <property type="entry name" value="P-loop containing nucleotide triphosphate hydrolases"/>
    <property type="match status" value="1"/>
</dbReference>
<keyword evidence="6" id="KW-1185">Reference proteome</keyword>
<dbReference type="EMBL" id="JBHSKD010000018">
    <property type="protein sequence ID" value="MFC5177999.1"/>
    <property type="molecule type" value="Genomic_DNA"/>
</dbReference>
<keyword evidence="1" id="KW-0808">Transferase</keyword>
<dbReference type="InterPro" id="IPR027417">
    <property type="entry name" value="P-loop_NTPase"/>
</dbReference>
<gene>
    <name evidence="5" type="ORF">ACFPGP_15055</name>
</gene>
<dbReference type="Pfam" id="PF00685">
    <property type="entry name" value="Sulfotransfer_1"/>
    <property type="match status" value="1"/>
</dbReference>
<protein>
    <submittedName>
        <fullName evidence="5">Sulfotransferase domain-containing protein</fullName>
    </submittedName>
</protein>
<evidence type="ECO:0000313" key="5">
    <source>
        <dbReference type="EMBL" id="MFC5177999.1"/>
    </source>
</evidence>
<evidence type="ECO:0000256" key="2">
    <source>
        <dbReference type="ARBA" id="ARBA00023180"/>
    </source>
</evidence>
<dbReference type="RefSeq" id="WP_378591486.1">
    <property type="nucleotide sequence ID" value="NZ_JBHSKD010000018.1"/>
</dbReference>
<feature type="region of interest" description="Disordered" evidence="3">
    <location>
        <begin position="1"/>
        <end position="31"/>
    </location>
</feature>
<evidence type="ECO:0000313" key="6">
    <source>
        <dbReference type="Proteomes" id="UP001596087"/>
    </source>
</evidence>
<dbReference type="PANTHER" id="PTHR10605:SF56">
    <property type="entry name" value="BIFUNCTIONAL HEPARAN SULFATE N-DEACETYLASE_N-SULFOTRANSFERASE"/>
    <property type="match status" value="1"/>
</dbReference>
<evidence type="ECO:0000259" key="4">
    <source>
        <dbReference type="Pfam" id="PF00685"/>
    </source>
</evidence>
<evidence type="ECO:0000256" key="3">
    <source>
        <dbReference type="SAM" id="MobiDB-lite"/>
    </source>
</evidence>
<dbReference type="SUPFAM" id="SSF52540">
    <property type="entry name" value="P-loop containing nucleoside triphosphate hydrolases"/>
    <property type="match status" value="1"/>
</dbReference>
<dbReference type="PANTHER" id="PTHR10605">
    <property type="entry name" value="HEPARAN SULFATE SULFOTRANSFERASE"/>
    <property type="match status" value="1"/>
</dbReference>
<organism evidence="5 6">
    <name type="scientific">Nocardioides taihuensis</name>
    <dbReference type="NCBI Taxonomy" id="1835606"/>
    <lineage>
        <taxon>Bacteria</taxon>
        <taxon>Bacillati</taxon>
        <taxon>Actinomycetota</taxon>
        <taxon>Actinomycetes</taxon>
        <taxon>Propionibacteriales</taxon>
        <taxon>Nocardioidaceae</taxon>
        <taxon>Nocardioides</taxon>
    </lineage>
</organism>
<name>A0ABW0BKV6_9ACTN</name>
<keyword evidence="2" id="KW-0325">Glycoprotein</keyword>
<feature type="compositionally biased region" description="Basic and acidic residues" evidence="3">
    <location>
        <begin position="15"/>
        <end position="30"/>
    </location>
</feature>
<reference evidence="6" key="1">
    <citation type="journal article" date="2019" name="Int. J. Syst. Evol. Microbiol.">
        <title>The Global Catalogue of Microorganisms (GCM) 10K type strain sequencing project: providing services to taxonomists for standard genome sequencing and annotation.</title>
        <authorList>
            <consortium name="The Broad Institute Genomics Platform"/>
            <consortium name="The Broad Institute Genome Sequencing Center for Infectious Disease"/>
            <person name="Wu L."/>
            <person name="Ma J."/>
        </authorList>
    </citation>
    <scope>NUCLEOTIDE SEQUENCE [LARGE SCALE GENOMIC DNA]</scope>
    <source>
        <strain evidence="6">DFY41</strain>
    </source>
</reference>
<proteinExistence type="predicted"/>
<feature type="domain" description="Sulfotransferase" evidence="4">
    <location>
        <begin position="54"/>
        <end position="262"/>
    </location>
</feature>
<dbReference type="InterPro" id="IPR037359">
    <property type="entry name" value="NST/OST"/>
</dbReference>
<evidence type="ECO:0000256" key="1">
    <source>
        <dbReference type="ARBA" id="ARBA00022679"/>
    </source>
</evidence>